<dbReference type="Proteomes" id="UP000183209">
    <property type="component" value="Unassembled WGS sequence"/>
</dbReference>
<feature type="region of interest" description="Disordered" evidence="1">
    <location>
        <begin position="29"/>
        <end position="48"/>
    </location>
</feature>
<evidence type="ECO:0000313" key="3">
    <source>
        <dbReference type="Proteomes" id="UP000183209"/>
    </source>
</evidence>
<dbReference type="Pfam" id="PF13618">
    <property type="entry name" value="Gluconate_2-dh3"/>
    <property type="match status" value="1"/>
</dbReference>
<dbReference type="InterPro" id="IPR027056">
    <property type="entry name" value="Gluconate_2DH_su3"/>
</dbReference>
<evidence type="ECO:0000313" key="2">
    <source>
        <dbReference type="EMBL" id="SFS78857.1"/>
    </source>
</evidence>
<sequence length="236" mass="26872">MDRRKSLKAMVAGTVTSGFMFSGCLTDSEEQVANETPTPEIEESGYGRTPEELARDKELYSKTFFNEHEMATLAVLSDIIIPADETSGSATDAKVPEFLEFIVKDMPHHQTPMRGGLMWLDHESNKRFDKVFKDTPETQQLEIIEDIAYPDDVKPEFLQGAKFFSRLRNLVATGYFTSKEGIEYLGYVGNVPNVWDGVPQDVLDRHKLSYDEKTLNECIKPEERNEIANWDNYDLA</sequence>
<protein>
    <submittedName>
        <fullName evidence="2">Gluconate 2-dehydrogenase subunit 3</fullName>
    </submittedName>
</protein>
<gene>
    <name evidence="2" type="ORF">SAMN04487906_1727</name>
</gene>
<evidence type="ECO:0000256" key="1">
    <source>
        <dbReference type="SAM" id="MobiDB-lite"/>
    </source>
</evidence>
<dbReference type="OrthoDB" id="129242at2"/>
<reference evidence="2 3" key="1">
    <citation type="submission" date="2016-10" db="EMBL/GenBank/DDBJ databases">
        <authorList>
            <person name="de Groot N.N."/>
        </authorList>
    </citation>
    <scope>NUCLEOTIDE SEQUENCE [LARGE SCALE GENOMIC DNA]</scope>
    <source>
        <strain evidence="2 3">CGMCC 1.6114</strain>
    </source>
</reference>
<dbReference type="PROSITE" id="PS51257">
    <property type="entry name" value="PROKAR_LIPOPROTEIN"/>
    <property type="match status" value="1"/>
</dbReference>
<proteinExistence type="predicted"/>
<dbReference type="RefSeq" id="WP_074978224.1">
    <property type="nucleotide sequence ID" value="NZ_FPAG01000004.1"/>
</dbReference>
<name>A0A1I6SPK8_9FLAO</name>
<accession>A0A1I6SPK8</accession>
<dbReference type="AlphaFoldDB" id="A0A1I6SPK8"/>
<organism evidence="2 3">
    <name type="scientific">Zhouia amylolytica</name>
    <dbReference type="NCBI Taxonomy" id="376730"/>
    <lineage>
        <taxon>Bacteria</taxon>
        <taxon>Pseudomonadati</taxon>
        <taxon>Bacteroidota</taxon>
        <taxon>Flavobacteriia</taxon>
        <taxon>Flavobacteriales</taxon>
        <taxon>Flavobacteriaceae</taxon>
        <taxon>Zhouia</taxon>
    </lineage>
</organism>
<dbReference type="EMBL" id="FPAG01000004">
    <property type="protein sequence ID" value="SFS78857.1"/>
    <property type="molecule type" value="Genomic_DNA"/>
</dbReference>